<evidence type="ECO:0000256" key="6">
    <source>
        <dbReference type="ARBA" id="ARBA00023242"/>
    </source>
</evidence>
<keyword evidence="3" id="KW-0067">ATP-binding</keyword>
<keyword evidence="4" id="KW-0238">DNA-binding</keyword>
<dbReference type="SUPFAM" id="SSF52540">
    <property type="entry name" value="P-loop containing nucleoside triphosphate hydrolases"/>
    <property type="match status" value="1"/>
</dbReference>
<keyword evidence="2" id="KW-0547">Nucleotide-binding</keyword>
<keyword evidence="5" id="KW-0413">Isomerase</keyword>
<evidence type="ECO:0000256" key="1">
    <source>
        <dbReference type="ARBA" id="ARBA00005446"/>
    </source>
</evidence>
<sequence>MILIPAASNSASSQSSYVYCLVADLAATPPLPVAGVTVLCSPSKLGNYAGCSMASREDFDCAVELACLALSVENCKDLQNICLQHLLRKKDVLACFPTGYGKSCIYQAWPIVCSELAGVIIVLVVRPLVAIMEDQVRTLQSKGIAAAVCGKDPETDEKIAAGHYSIVYGSAETLVGDDKWRAILQKDVFRVRLVGIAVDEVQGNEAPFREWCGKVGELRSLLPTSVPLLAMTATASKAMRQKLRNNLGMQQCIELVKSPSRDNIRLATKKVSSDPSITFAWLCGELESKGPRTEKVVIYCKSAKDVSANRLVDMYHSATPEDVKLHIMNSLKDPMSLLRVVSATSALGMGVDFKGVNNVVHNGPPRNIEAYMQAFGRAGRDGSHAHSIILYHGRQLQCLSDEMLMYVSEAKQCMRVKLLQLFDGENTKPLALKHACCSFCALSCDCQDTCDVHASPLEKHAGEGLVHKDRTVTDEQRTILRERLLSITHDMTHQGVCGTLSVYSTQQTEKNTGEIVIKEVMDSSSRLFTLVDIFCNVQVFKVDEAQAILNIVSEVFCDIEECYEDEESINVEDEFGNMTLF</sequence>
<dbReference type="Ensembl" id="ENSGMOT00000070829.1">
    <property type="protein sequence ID" value="ENSGMOP00000066092.1"/>
    <property type="gene ID" value="ENSGMOG00000036383.1"/>
</dbReference>
<evidence type="ECO:0000256" key="9">
    <source>
        <dbReference type="ARBA" id="ARBA00044542"/>
    </source>
</evidence>
<dbReference type="InterPro" id="IPR011545">
    <property type="entry name" value="DEAD/DEAH_box_helicase_dom"/>
</dbReference>
<evidence type="ECO:0000256" key="8">
    <source>
        <dbReference type="ARBA" id="ARBA00034808"/>
    </source>
</evidence>
<reference evidence="12" key="2">
    <citation type="submission" date="2025-09" db="UniProtKB">
        <authorList>
            <consortium name="Ensembl"/>
        </authorList>
    </citation>
    <scope>IDENTIFICATION</scope>
</reference>
<dbReference type="SMART" id="SM00487">
    <property type="entry name" value="DEXDc"/>
    <property type="match status" value="1"/>
</dbReference>
<dbReference type="GO" id="GO:0003677">
    <property type="term" value="F:DNA binding"/>
    <property type="evidence" value="ECO:0007669"/>
    <property type="project" value="UniProtKB-KW"/>
</dbReference>
<accession>A0A8C5FWE4</accession>
<dbReference type="GO" id="GO:0005694">
    <property type="term" value="C:chromosome"/>
    <property type="evidence" value="ECO:0007669"/>
    <property type="project" value="TreeGrafter"/>
</dbReference>
<protein>
    <recommendedName>
        <fullName evidence="8">DNA 3'-5' helicase</fullName>
        <ecNumber evidence="8">5.6.2.4</ecNumber>
    </recommendedName>
    <alternativeName>
        <fullName evidence="9">DNA 3'-5' helicase BLM</fullName>
    </alternativeName>
</protein>
<dbReference type="GeneTree" id="ENSGT00940000156800"/>
<dbReference type="PROSITE" id="PS51194">
    <property type="entry name" value="HELICASE_CTER"/>
    <property type="match status" value="1"/>
</dbReference>
<dbReference type="InterPro" id="IPR014001">
    <property type="entry name" value="Helicase_ATP-bd"/>
</dbReference>
<evidence type="ECO:0000256" key="5">
    <source>
        <dbReference type="ARBA" id="ARBA00023235"/>
    </source>
</evidence>
<dbReference type="GO" id="GO:0009378">
    <property type="term" value="F:four-way junction helicase activity"/>
    <property type="evidence" value="ECO:0007669"/>
    <property type="project" value="TreeGrafter"/>
</dbReference>
<keyword evidence="6" id="KW-0539">Nucleus</keyword>
<evidence type="ECO:0000259" key="11">
    <source>
        <dbReference type="PROSITE" id="PS51194"/>
    </source>
</evidence>
<organism evidence="12 13">
    <name type="scientific">Gadus morhua</name>
    <name type="common">Atlantic cod</name>
    <dbReference type="NCBI Taxonomy" id="8049"/>
    <lineage>
        <taxon>Eukaryota</taxon>
        <taxon>Metazoa</taxon>
        <taxon>Chordata</taxon>
        <taxon>Craniata</taxon>
        <taxon>Vertebrata</taxon>
        <taxon>Euteleostomi</taxon>
        <taxon>Actinopterygii</taxon>
        <taxon>Neopterygii</taxon>
        <taxon>Teleostei</taxon>
        <taxon>Neoteleostei</taxon>
        <taxon>Acanthomorphata</taxon>
        <taxon>Zeiogadaria</taxon>
        <taxon>Gadariae</taxon>
        <taxon>Gadiformes</taxon>
        <taxon>Gadoidei</taxon>
        <taxon>Gadidae</taxon>
        <taxon>Gadus</taxon>
    </lineage>
</organism>
<dbReference type="PANTHER" id="PTHR13710:SF153">
    <property type="entry name" value="RECQ-LIKE DNA HELICASE BLM"/>
    <property type="match status" value="1"/>
</dbReference>
<dbReference type="Gene3D" id="3.40.50.300">
    <property type="entry name" value="P-loop containing nucleotide triphosphate hydrolases"/>
    <property type="match status" value="2"/>
</dbReference>
<name>A0A8C5FWE4_GADMO</name>
<reference evidence="12" key="1">
    <citation type="submission" date="2025-08" db="UniProtKB">
        <authorList>
            <consortium name="Ensembl"/>
        </authorList>
    </citation>
    <scope>IDENTIFICATION</scope>
</reference>
<evidence type="ECO:0000313" key="12">
    <source>
        <dbReference type="Ensembl" id="ENSGMOP00000066092.1"/>
    </source>
</evidence>
<feature type="domain" description="Helicase ATP-binding" evidence="10">
    <location>
        <begin position="83"/>
        <end position="253"/>
    </location>
</feature>
<evidence type="ECO:0000256" key="3">
    <source>
        <dbReference type="ARBA" id="ARBA00022840"/>
    </source>
</evidence>
<dbReference type="OMA" id="CECSECA"/>
<dbReference type="Pfam" id="PF00271">
    <property type="entry name" value="Helicase_C"/>
    <property type="match status" value="1"/>
</dbReference>
<dbReference type="Pfam" id="PF00270">
    <property type="entry name" value="DEAD"/>
    <property type="match status" value="1"/>
</dbReference>
<proteinExistence type="inferred from homology"/>
<dbReference type="EC" id="5.6.2.4" evidence="8"/>
<feature type="domain" description="Helicase C-terminal" evidence="11">
    <location>
        <begin position="248"/>
        <end position="430"/>
    </location>
</feature>
<dbReference type="AlphaFoldDB" id="A0A8C5FWE4"/>
<dbReference type="GO" id="GO:0005634">
    <property type="term" value="C:nucleus"/>
    <property type="evidence" value="ECO:0007669"/>
    <property type="project" value="TreeGrafter"/>
</dbReference>
<dbReference type="Proteomes" id="UP000694546">
    <property type="component" value="Chromosome 4"/>
</dbReference>
<comment type="catalytic activity">
    <reaction evidence="7">
        <text>Couples ATP hydrolysis with the unwinding of duplex DNA by translocating in the 3'-5' direction.</text>
        <dbReference type="EC" id="5.6.2.4"/>
    </reaction>
</comment>
<evidence type="ECO:0000313" key="13">
    <source>
        <dbReference type="Proteomes" id="UP000694546"/>
    </source>
</evidence>
<evidence type="ECO:0000259" key="10">
    <source>
        <dbReference type="PROSITE" id="PS51192"/>
    </source>
</evidence>
<dbReference type="GO" id="GO:0000724">
    <property type="term" value="P:double-strand break repair via homologous recombination"/>
    <property type="evidence" value="ECO:0007669"/>
    <property type="project" value="TreeGrafter"/>
</dbReference>
<keyword evidence="13" id="KW-1185">Reference proteome</keyword>
<dbReference type="PROSITE" id="PS51192">
    <property type="entry name" value="HELICASE_ATP_BIND_1"/>
    <property type="match status" value="1"/>
</dbReference>
<evidence type="ECO:0000256" key="4">
    <source>
        <dbReference type="ARBA" id="ARBA00023125"/>
    </source>
</evidence>
<dbReference type="PANTHER" id="PTHR13710">
    <property type="entry name" value="DNA HELICASE RECQ FAMILY MEMBER"/>
    <property type="match status" value="1"/>
</dbReference>
<comment type="similarity">
    <text evidence="1">Belongs to the helicase family. RecQ subfamily.</text>
</comment>
<dbReference type="SMART" id="SM00490">
    <property type="entry name" value="HELICc"/>
    <property type="match status" value="1"/>
</dbReference>
<dbReference type="InterPro" id="IPR001650">
    <property type="entry name" value="Helicase_C-like"/>
</dbReference>
<dbReference type="GO" id="GO:0043138">
    <property type="term" value="F:3'-5' DNA helicase activity"/>
    <property type="evidence" value="ECO:0007669"/>
    <property type="project" value="UniProtKB-EC"/>
</dbReference>
<dbReference type="InterPro" id="IPR027417">
    <property type="entry name" value="P-loop_NTPase"/>
</dbReference>
<evidence type="ECO:0000256" key="2">
    <source>
        <dbReference type="ARBA" id="ARBA00022741"/>
    </source>
</evidence>
<dbReference type="GO" id="GO:0005737">
    <property type="term" value="C:cytoplasm"/>
    <property type="evidence" value="ECO:0007669"/>
    <property type="project" value="TreeGrafter"/>
</dbReference>
<evidence type="ECO:0000256" key="7">
    <source>
        <dbReference type="ARBA" id="ARBA00034617"/>
    </source>
</evidence>